<dbReference type="GO" id="GO:0008307">
    <property type="term" value="F:structural constituent of muscle"/>
    <property type="evidence" value="ECO:0007669"/>
    <property type="project" value="TreeGrafter"/>
</dbReference>
<protein>
    <recommendedName>
        <fullName evidence="12">Cysteine and glycine-rich protein 1</fullName>
    </recommendedName>
    <alternativeName>
        <fullName evidence="13">Cysteine-rich protein 1</fullName>
    </alternativeName>
</protein>
<evidence type="ECO:0000256" key="8">
    <source>
        <dbReference type="ARBA" id="ARBA00023038"/>
    </source>
</evidence>
<name>A0AAD5L989_9CRUS</name>
<evidence type="ECO:0000256" key="3">
    <source>
        <dbReference type="ARBA" id="ARBA00022553"/>
    </source>
</evidence>
<dbReference type="Proteomes" id="UP000820818">
    <property type="component" value="Linkage Group LG5"/>
</dbReference>
<dbReference type="InterPro" id="IPR001781">
    <property type="entry name" value="Znf_LIM"/>
</dbReference>
<keyword evidence="8 14" id="KW-0440">LIM domain</keyword>
<evidence type="ECO:0000256" key="12">
    <source>
        <dbReference type="ARBA" id="ARBA00040500"/>
    </source>
</evidence>
<dbReference type="AlphaFoldDB" id="A0AAD5L989"/>
<proteinExistence type="predicted"/>
<keyword evidence="5" id="KW-0677">Repeat</keyword>
<evidence type="ECO:0000313" key="16">
    <source>
        <dbReference type="EMBL" id="KAI9558038.1"/>
    </source>
</evidence>
<dbReference type="GO" id="GO:0060537">
    <property type="term" value="P:muscle tissue development"/>
    <property type="evidence" value="ECO:0007669"/>
    <property type="project" value="TreeGrafter"/>
</dbReference>
<dbReference type="PANTHER" id="PTHR24215">
    <property type="entry name" value="RHO-GTPASE-ACTIVATING PROTEIN LRG1"/>
    <property type="match status" value="1"/>
</dbReference>
<keyword evidence="4 14" id="KW-0479">Metal-binding</keyword>
<feature type="domain" description="LIM zinc-binding" evidence="15">
    <location>
        <begin position="107"/>
        <end position="167"/>
    </location>
</feature>
<evidence type="ECO:0000256" key="7">
    <source>
        <dbReference type="ARBA" id="ARBA00022990"/>
    </source>
</evidence>
<dbReference type="PROSITE" id="PS00478">
    <property type="entry name" value="LIM_DOMAIN_1"/>
    <property type="match status" value="2"/>
</dbReference>
<dbReference type="SMART" id="SM00132">
    <property type="entry name" value="LIM"/>
    <property type="match status" value="2"/>
</dbReference>
<keyword evidence="6 14" id="KW-0862">Zinc</keyword>
<dbReference type="FunFam" id="2.10.110.10:FF:000001">
    <property type="entry name" value="Cysteine and glycine-rich protein 1"/>
    <property type="match status" value="1"/>
</dbReference>
<sequence>MAVSHFRSPFDTHTRRLQDDGHRCLLNNAVRDAHHAIVESRSSWRGTNIRVKRNEQLVTILFFFVGRDDSTLPLPSVDIARRFAYLYAGKNKGTFLNGRKKKNTMPGICPRCQKNVYFAEEKMALGKSFHKMCFACANCKKMLDSTNATEHDDELFCRSCYGKKFGPKGYGYGGGGAGVLSMDDGTGYINGPPTSNIPQLAQAHVAPLLANGGTNVRQTNGNGYSKFGSKIDCRRCGKVVFMAEKMMGGGSCWHKSCFTCLSCNKRLESTSLCEREGEIYCKSCYGKQFGPKGYGFGLGAGVLQMSE</sequence>
<dbReference type="SUPFAM" id="SSF57716">
    <property type="entry name" value="Glucocorticoid receptor-like (DNA-binding domain)"/>
    <property type="match status" value="4"/>
</dbReference>
<dbReference type="Gene3D" id="2.10.110.10">
    <property type="entry name" value="Cysteine Rich Protein"/>
    <property type="match status" value="2"/>
</dbReference>
<dbReference type="GO" id="GO:0046872">
    <property type="term" value="F:metal ion binding"/>
    <property type="evidence" value="ECO:0007669"/>
    <property type="project" value="UniProtKB-KW"/>
</dbReference>
<evidence type="ECO:0000256" key="6">
    <source>
        <dbReference type="ARBA" id="ARBA00022833"/>
    </source>
</evidence>
<dbReference type="GO" id="GO:0005634">
    <property type="term" value="C:nucleus"/>
    <property type="evidence" value="ECO:0007669"/>
    <property type="project" value="UniProtKB-SubCell"/>
</dbReference>
<evidence type="ECO:0000256" key="1">
    <source>
        <dbReference type="ARBA" id="ARBA00004123"/>
    </source>
</evidence>
<reference evidence="16 17" key="1">
    <citation type="submission" date="2022-05" db="EMBL/GenBank/DDBJ databases">
        <title>A multi-omics perspective on studying reproductive biology in Daphnia sinensis.</title>
        <authorList>
            <person name="Jia J."/>
        </authorList>
    </citation>
    <scope>NUCLEOTIDE SEQUENCE [LARGE SCALE GENOMIC DNA]</scope>
    <source>
        <strain evidence="16 17">WSL</strain>
    </source>
</reference>
<dbReference type="GO" id="GO:0042805">
    <property type="term" value="F:actinin binding"/>
    <property type="evidence" value="ECO:0007669"/>
    <property type="project" value="TreeGrafter"/>
</dbReference>
<comment type="caution">
    <text evidence="16">The sequence shown here is derived from an EMBL/GenBank/DDBJ whole genome shotgun (WGS) entry which is preliminary data.</text>
</comment>
<keyword evidence="7" id="KW-0007">Acetylation</keyword>
<evidence type="ECO:0000256" key="10">
    <source>
        <dbReference type="ARBA" id="ARBA00037596"/>
    </source>
</evidence>
<evidence type="ECO:0000256" key="4">
    <source>
        <dbReference type="ARBA" id="ARBA00022723"/>
    </source>
</evidence>
<evidence type="ECO:0000256" key="9">
    <source>
        <dbReference type="ARBA" id="ARBA00023242"/>
    </source>
</evidence>
<dbReference type="Pfam" id="PF00412">
    <property type="entry name" value="LIM"/>
    <property type="match status" value="2"/>
</dbReference>
<keyword evidence="3" id="KW-0597">Phosphoprotein</keyword>
<comment type="function">
    <text evidence="10">Could play a role in neuronal development.</text>
</comment>
<evidence type="ECO:0000259" key="15">
    <source>
        <dbReference type="PROSITE" id="PS50023"/>
    </source>
</evidence>
<dbReference type="EMBL" id="WJBH02000005">
    <property type="protein sequence ID" value="KAI9558038.1"/>
    <property type="molecule type" value="Genomic_DNA"/>
</dbReference>
<keyword evidence="17" id="KW-1185">Reference proteome</keyword>
<keyword evidence="2" id="KW-0517">Myogenesis</keyword>
<keyword evidence="9" id="KW-0539">Nucleus</keyword>
<evidence type="ECO:0000256" key="2">
    <source>
        <dbReference type="ARBA" id="ARBA00022541"/>
    </source>
</evidence>
<evidence type="ECO:0000256" key="5">
    <source>
        <dbReference type="ARBA" id="ARBA00022737"/>
    </source>
</evidence>
<evidence type="ECO:0000313" key="17">
    <source>
        <dbReference type="Proteomes" id="UP000820818"/>
    </source>
</evidence>
<dbReference type="PROSITE" id="PS50023">
    <property type="entry name" value="LIM_DOMAIN_2"/>
    <property type="match status" value="2"/>
</dbReference>
<feature type="domain" description="LIM zinc-binding" evidence="15">
    <location>
        <begin position="231"/>
        <end position="291"/>
    </location>
</feature>
<dbReference type="CDD" id="cd09326">
    <property type="entry name" value="LIM_CRP_like"/>
    <property type="match status" value="2"/>
</dbReference>
<evidence type="ECO:0000256" key="14">
    <source>
        <dbReference type="PROSITE-ProRule" id="PRU00125"/>
    </source>
</evidence>
<evidence type="ECO:0000256" key="13">
    <source>
        <dbReference type="ARBA" id="ARBA00042751"/>
    </source>
</evidence>
<comment type="subcellular location">
    <subcellularLocation>
        <location evidence="1">Nucleus</location>
    </subcellularLocation>
</comment>
<accession>A0AAD5L989</accession>
<dbReference type="GO" id="GO:0045214">
    <property type="term" value="P:sarcomere organization"/>
    <property type="evidence" value="ECO:0007669"/>
    <property type="project" value="TreeGrafter"/>
</dbReference>
<comment type="subunit">
    <text evidence="11">Interacts with ASCC1; ASCC2 and TRIP4.</text>
</comment>
<organism evidence="16 17">
    <name type="scientific">Daphnia sinensis</name>
    <dbReference type="NCBI Taxonomy" id="1820382"/>
    <lineage>
        <taxon>Eukaryota</taxon>
        <taxon>Metazoa</taxon>
        <taxon>Ecdysozoa</taxon>
        <taxon>Arthropoda</taxon>
        <taxon>Crustacea</taxon>
        <taxon>Branchiopoda</taxon>
        <taxon>Diplostraca</taxon>
        <taxon>Cladocera</taxon>
        <taxon>Anomopoda</taxon>
        <taxon>Daphniidae</taxon>
        <taxon>Daphnia</taxon>
        <taxon>Daphnia similis group</taxon>
    </lineage>
</organism>
<dbReference type="FunFam" id="2.10.110.10:FF:000124">
    <property type="entry name" value="Cysteine and glycine-rich protein 1a"/>
    <property type="match status" value="1"/>
</dbReference>
<evidence type="ECO:0000256" key="11">
    <source>
        <dbReference type="ARBA" id="ARBA00038811"/>
    </source>
</evidence>
<gene>
    <name evidence="16" type="ORF">GHT06_014791</name>
</gene>
<dbReference type="GO" id="GO:0030018">
    <property type="term" value="C:Z disc"/>
    <property type="evidence" value="ECO:0007669"/>
    <property type="project" value="TreeGrafter"/>
</dbReference>
<dbReference type="GO" id="GO:0007517">
    <property type="term" value="P:muscle organ development"/>
    <property type="evidence" value="ECO:0007669"/>
    <property type="project" value="UniProtKB-KW"/>
</dbReference>
<dbReference type="PANTHER" id="PTHR24215:SF35">
    <property type="entry name" value="MUSCLE LIM PROTEIN MLP84B"/>
    <property type="match status" value="1"/>
</dbReference>